<sequence>MAAKFRTKDGHTVRFGSTVWGVNRQGPFVLVKPDSAPRGWVHVVSLDGSEVRLHAPQDITLYYLLNRS</sequence>
<name>A0A1W7D3N4_9ACTN</name>
<gene>
    <name evidence="1" type="ORF">CAG99_24295</name>
</gene>
<evidence type="ECO:0000313" key="2">
    <source>
        <dbReference type="Proteomes" id="UP000194218"/>
    </source>
</evidence>
<dbReference type="OrthoDB" id="4229264at2"/>
<dbReference type="Proteomes" id="UP000194218">
    <property type="component" value="Chromosome"/>
</dbReference>
<dbReference type="EMBL" id="CP021121">
    <property type="protein sequence ID" value="ARQ71529.1"/>
    <property type="molecule type" value="Genomic_DNA"/>
</dbReference>
<protein>
    <recommendedName>
        <fullName evidence="3">DUF1918 domain-containing protein</fullName>
    </recommendedName>
</protein>
<organism evidence="1 2">
    <name type="scientific">Streptomyces marincola</name>
    <dbReference type="NCBI Taxonomy" id="2878388"/>
    <lineage>
        <taxon>Bacteria</taxon>
        <taxon>Bacillati</taxon>
        <taxon>Actinomycetota</taxon>
        <taxon>Actinomycetes</taxon>
        <taxon>Kitasatosporales</taxon>
        <taxon>Streptomycetaceae</taxon>
        <taxon>Streptomyces</taxon>
    </lineage>
</organism>
<keyword evidence="2" id="KW-1185">Reference proteome</keyword>
<evidence type="ECO:0008006" key="3">
    <source>
        <dbReference type="Google" id="ProtNLM"/>
    </source>
</evidence>
<accession>A0A1W7D3N4</accession>
<dbReference type="RefSeq" id="WP_086161371.1">
    <property type="nucleotide sequence ID" value="NZ_CP021121.1"/>
</dbReference>
<proteinExistence type="predicted"/>
<reference evidence="1 2" key="1">
    <citation type="submission" date="2017-05" db="EMBL/GenBank/DDBJ databases">
        <title>Complete genome sequence of Streptomyces sp. SCSIO 03032 revealed the diverse biosynthetic pathways for its bioactive secondary metabolites.</title>
        <authorList>
            <person name="Ma L."/>
            <person name="Zhu Y."/>
            <person name="Zhang W."/>
            <person name="Zhang G."/>
            <person name="Tian X."/>
            <person name="Zhang S."/>
            <person name="Zhang C."/>
        </authorList>
    </citation>
    <scope>NUCLEOTIDE SEQUENCE [LARGE SCALE GENOMIC DNA]</scope>
    <source>
        <strain evidence="1 2">SCSIO 03032</strain>
    </source>
</reference>
<dbReference type="AlphaFoldDB" id="A0A1W7D3N4"/>
<dbReference type="KEGG" id="smao:CAG99_24295"/>
<evidence type="ECO:0000313" key="1">
    <source>
        <dbReference type="EMBL" id="ARQ71529.1"/>
    </source>
</evidence>